<dbReference type="GO" id="GO:0006890">
    <property type="term" value="P:retrograde vesicle-mediated transport, Golgi to endoplasmic reticulum"/>
    <property type="evidence" value="ECO:0007669"/>
    <property type="project" value="UniProtKB-UniRule"/>
</dbReference>
<comment type="subcellular location">
    <subcellularLocation>
        <location evidence="2">Cytoplasmic vesicle</location>
        <location evidence="2">COPI-coated vesicle membrane</location>
        <topology evidence="2">Peripheral membrane protein</topology>
        <orientation evidence="2">Cytoplasmic side</orientation>
    </subcellularLocation>
    <subcellularLocation>
        <location evidence="1">Golgi apparatus membrane</location>
        <topology evidence="1">Peripheral membrane protein</topology>
        <orientation evidence="1">Cytoplasmic side</orientation>
    </subcellularLocation>
</comment>
<evidence type="ECO:0000313" key="13">
    <source>
        <dbReference type="Proteomes" id="UP000253664"/>
    </source>
</evidence>
<dbReference type="GO" id="GO:0005198">
    <property type="term" value="F:structural molecule activity"/>
    <property type="evidence" value="ECO:0007669"/>
    <property type="project" value="UniProtKB-UniRule"/>
</dbReference>
<keyword evidence="8 11" id="KW-0333">Golgi apparatus</keyword>
<dbReference type="InterPro" id="IPR006822">
    <property type="entry name" value="Coatomer_esu"/>
</dbReference>
<evidence type="ECO:0000256" key="1">
    <source>
        <dbReference type="ARBA" id="ARBA00004255"/>
    </source>
</evidence>
<dbReference type="GO" id="GO:0006888">
    <property type="term" value="P:endoplasmic reticulum to Golgi vesicle-mediated transport"/>
    <property type="evidence" value="ECO:0007669"/>
    <property type="project" value="TreeGrafter"/>
</dbReference>
<evidence type="ECO:0000256" key="9">
    <source>
        <dbReference type="ARBA" id="ARBA00023136"/>
    </source>
</evidence>
<dbReference type="GO" id="GO:0000139">
    <property type="term" value="C:Golgi membrane"/>
    <property type="evidence" value="ECO:0007669"/>
    <property type="project" value="UniProtKB-SubCell"/>
</dbReference>
<sequence>MDPYSAEGELINLHNHFHQGQYQEVTDFDTSAFSADNALPARVLQLRARIALGQADEVLAEVKGESGPEVEAVAALAELALGKTPSAVQRIEKVAAAAADNATVQVLGGTVLQAAGRPEEALALLSQHQSSLEAVALIVQIQLQQNRSDLALKEATAARRWAQDSLLIQLQQNRSDLALKEATAARRWAQDSLLVNLAESWVGLRLGGEKYQQAFYVYEELAQAPATASIRSLVSQAVCELHLGRLEEAQVALEQALQKDPEYVEAIANMLVLKTLSGSDATELAASLEKAGPDHALVVDLKEKSELFDKVAAKYSPKAGS</sequence>
<evidence type="ECO:0000256" key="8">
    <source>
        <dbReference type="ARBA" id="ARBA00023034"/>
    </source>
</evidence>
<gene>
    <name evidence="12" type="ORF">L249_5107</name>
</gene>
<keyword evidence="13" id="KW-1185">Reference proteome</keyword>
<dbReference type="PANTHER" id="PTHR10805:SF0">
    <property type="entry name" value="COATOMER SUBUNIT EPSILON"/>
    <property type="match status" value="1"/>
</dbReference>
<dbReference type="EMBL" id="LKCN02000017">
    <property type="protein sequence ID" value="RCI09066.1"/>
    <property type="molecule type" value="Genomic_DNA"/>
</dbReference>
<dbReference type="STRING" id="1330021.A0A367L3Q8"/>
<dbReference type="GO" id="GO:0015031">
    <property type="term" value="P:protein transport"/>
    <property type="evidence" value="ECO:0007669"/>
    <property type="project" value="UniProtKB-UniRule"/>
</dbReference>
<reference evidence="12 13" key="1">
    <citation type="journal article" date="2015" name="BMC Genomics">
        <title>Insights from the genome of Ophiocordyceps polyrhachis-furcata to pathogenicity and host specificity in insect fungi.</title>
        <authorList>
            <person name="Wichadakul D."/>
            <person name="Kobmoo N."/>
            <person name="Ingsriswang S."/>
            <person name="Tangphatsornruang S."/>
            <person name="Chantasingh D."/>
            <person name="Luangsa-ard J.J."/>
            <person name="Eurwilaichitr L."/>
        </authorList>
    </citation>
    <scope>NUCLEOTIDE SEQUENCE [LARGE SCALE GENOMIC DNA]</scope>
    <source>
        <strain evidence="12 13">BCC 54312</strain>
    </source>
</reference>
<keyword evidence="7 11" id="KW-0653">Protein transport</keyword>
<dbReference type="OrthoDB" id="310217at2759"/>
<keyword evidence="5 11" id="KW-0963">Cytoplasm</keyword>
<evidence type="ECO:0000256" key="11">
    <source>
        <dbReference type="PIRNR" id="PIRNR016478"/>
    </source>
</evidence>
<accession>A0A367L3Q8</accession>
<name>A0A367L3Q8_9HYPO</name>
<dbReference type="Proteomes" id="UP000253664">
    <property type="component" value="Unassembled WGS sequence"/>
</dbReference>
<evidence type="ECO:0000313" key="12">
    <source>
        <dbReference type="EMBL" id="RCI09066.1"/>
    </source>
</evidence>
<dbReference type="Pfam" id="PF04733">
    <property type="entry name" value="Coatomer_E"/>
    <property type="match status" value="1"/>
</dbReference>
<comment type="function">
    <text evidence="11">The coatomer is a cytosolic protein complex that binds to dilysine motifs and reversibly associates with Golgi non-clathrin-coated vesicles, which further mediate biosynthetic protein transport from the ER, via the Golgi up to the trans Golgi network. The coatomer complex is required for budding from Golgi membranes, and is essential for the retrograde Golgi-to-ER transport of dilysine-tagged proteins.</text>
</comment>
<dbReference type="PIRSF" id="PIRSF016478">
    <property type="entry name" value="Coatomer_esu"/>
    <property type="match status" value="1"/>
</dbReference>
<evidence type="ECO:0000256" key="5">
    <source>
        <dbReference type="ARBA" id="ARBA00022490"/>
    </source>
</evidence>
<organism evidence="12 13">
    <name type="scientific">Ophiocordyceps polyrhachis-furcata BCC 54312</name>
    <dbReference type="NCBI Taxonomy" id="1330021"/>
    <lineage>
        <taxon>Eukaryota</taxon>
        <taxon>Fungi</taxon>
        <taxon>Dikarya</taxon>
        <taxon>Ascomycota</taxon>
        <taxon>Pezizomycotina</taxon>
        <taxon>Sordariomycetes</taxon>
        <taxon>Hypocreomycetidae</taxon>
        <taxon>Hypocreales</taxon>
        <taxon>Ophiocordycipitaceae</taxon>
        <taxon>Ophiocordyceps</taxon>
    </lineage>
</organism>
<dbReference type="GO" id="GO:0030126">
    <property type="term" value="C:COPI vesicle coat"/>
    <property type="evidence" value="ECO:0007669"/>
    <property type="project" value="TreeGrafter"/>
</dbReference>
<evidence type="ECO:0000256" key="7">
    <source>
        <dbReference type="ARBA" id="ARBA00022927"/>
    </source>
</evidence>
<dbReference type="SUPFAM" id="SSF48452">
    <property type="entry name" value="TPR-like"/>
    <property type="match status" value="1"/>
</dbReference>
<evidence type="ECO:0000256" key="6">
    <source>
        <dbReference type="ARBA" id="ARBA00022892"/>
    </source>
</evidence>
<dbReference type="Gene3D" id="1.25.40.10">
    <property type="entry name" value="Tetratricopeptide repeat domain"/>
    <property type="match status" value="2"/>
</dbReference>
<keyword evidence="10 11" id="KW-0968">Cytoplasmic vesicle</keyword>
<dbReference type="GO" id="GO:0006891">
    <property type="term" value="P:intra-Golgi vesicle-mediated transport"/>
    <property type="evidence" value="ECO:0007669"/>
    <property type="project" value="TreeGrafter"/>
</dbReference>
<keyword evidence="9 11" id="KW-0472">Membrane</keyword>
<comment type="caution">
    <text evidence="12">The sequence shown here is derived from an EMBL/GenBank/DDBJ whole genome shotgun (WGS) entry which is preliminary data.</text>
</comment>
<dbReference type="AlphaFoldDB" id="A0A367L3Q8"/>
<dbReference type="PANTHER" id="PTHR10805">
    <property type="entry name" value="COATOMER SUBUNIT EPSILON"/>
    <property type="match status" value="1"/>
</dbReference>
<evidence type="ECO:0000256" key="2">
    <source>
        <dbReference type="ARBA" id="ARBA00004347"/>
    </source>
</evidence>
<dbReference type="InterPro" id="IPR011990">
    <property type="entry name" value="TPR-like_helical_dom_sf"/>
</dbReference>
<comment type="similarity">
    <text evidence="3 11">Belongs to the COPE family.</text>
</comment>
<protein>
    <recommendedName>
        <fullName evidence="11">Coatomer subunit epsilon</fullName>
    </recommendedName>
</protein>
<proteinExistence type="inferred from homology"/>
<evidence type="ECO:0000256" key="10">
    <source>
        <dbReference type="ARBA" id="ARBA00023329"/>
    </source>
</evidence>
<keyword evidence="6 11" id="KW-0931">ER-Golgi transport</keyword>
<evidence type="ECO:0000256" key="4">
    <source>
        <dbReference type="ARBA" id="ARBA00022448"/>
    </source>
</evidence>
<keyword evidence="4 11" id="KW-0813">Transport</keyword>
<evidence type="ECO:0000256" key="3">
    <source>
        <dbReference type="ARBA" id="ARBA00008827"/>
    </source>
</evidence>